<dbReference type="SMART" id="SM00331">
    <property type="entry name" value="PP2C_SIG"/>
    <property type="match status" value="1"/>
</dbReference>
<evidence type="ECO:0000313" key="4">
    <source>
        <dbReference type="Proteomes" id="UP001500390"/>
    </source>
</evidence>
<keyword evidence="4" id="KW-1185">Reference proteome</keyword>
<dbReference type="SUPFAM" id="SSF81606">
    <property type="entry name" value="PP2C-like"/>
    <property type="match status" value="1"/>
</dbReference>
<dbReference type="SMART" id="SM00332">
    <property type="entry name" value="PP2Cc"/>
    <property type="match status" value="1"/>
</dbReference>
<reference evidence="4" key="1">
    <citation type="journal article" date="2019" name="Int. J. Syst. Evol. Microbiol.">
        <title>The Global Catalogue of Microorganisms (GCM) 10K type strain sequencing project: providing services to taxonomists for standard genome sequencing and annotation.</title>
        <authorList>
            <consortium name="The Broad Institute Genomics Platform"/>
            <consortium name="The Broad Institute Genome Sequencing Center for Infectious Disease"/>
            <person name="Wu L."/>
            <person name="Ma J."/>
        </authorList>
    </citation>
    <scope>NUCLEOTIDE SEQUENCE [LARGE SCALE GENOMIC DNA]</scope>
    <source>
        <strain evidence="4">JCM 17738</strain>
    </source>
</reference>
<protein>
    <recommendedName>
        <fullName evidence="2">PPM-type phosphatase domain-containing protein</fullName>
    </recommendedName>
</protein>
<name>A0ABP8JA75_9MICO</name>
<evidence type="ECO:0000256" key="1">
    <source>
        <dbReference type="SAM" id="MobiDB-lite"/>
    </source>
</evidence>
<proteinExistence type="predicted"/>
<dbReference type="EMBL" id="BAABFX010000009">
    <property type="protein sequence ID" value="GAA4387529.1"/>
    <property type="molecule type" value="Genomic_DNA"/>
</dbReference>
<dbReference type="InterPro" id="IPR036457">
    <property type="entry name" value="PPM-type-like_dom_sf"/>
</dbReference>
<accession>A0ABP8JA75</accession>
<feature type="compositionally biased region" description="Low complexity" evidence="1">
    <location>
        <begin position="362"/>
        <end position="372"/>
    </location>
</feature>
<evidence type="ECO:0000313" key="3">
    <source>
        <dbReference type="EMBL" id="GAA4387529.1"/>
    </source>
</evidence>
<dbReference type="Proteomes" id="UP001500390">
    <property type="component" value="Unassembled WGS sequence"/>
</dbReference>
<organism evidence="3 4">
    <name type="scientific">Ornithinibacter aureus</name>
    <dbReference type="NCBI Taxonomy" id="622664"/>
    <lineage>
        <taxon>Bacteria</taxon>
        <taxon>Bacillati</taxon>
        <taxon>Actinomycetota</taxon>
        <taxon>Actinomycetes</taxon>
        <taxon>Micrococcales</taxon>
        <taxon>Intrasporangiaceae</taxon>
        <taxon>Ornithinibacter</taxon>
    </lineage>
</organism>
<feature type="region of interest" description="Disordered" evidence="1">
    <location>
        <begin position="362"/>
        <end position="386"/>
    </location>
</feature>
<feature type="domain" description="PPM-type phosphatase" evidence="2">
    <location>
        <begin position="106"/>
        <end position="360"/>
    </location>
</feature>
<comment type="caution">
    <text evidence="3">The sequence shown here is derived from an EMBL/GenBank/DDBJ whole genome shotgun (WGS) entry which is preliminary data.</text>
</comment>
<dbReference type="PROSITE" id="PS51746">
    <property type="entry name" value="PPM_2"/>
    <property type="match status" value="1"/>
</dbReference>
<dbReference type="InterPro" id="IPR001932">
    <property type="entry name" value="PPM-type_phosphatase-like_dom"/>
</dbReference>
<evidence type="ECO:0000259" key="2">
    <source>
        <dbReference type="PROSITE" id="PS51746"/>
    </source>
</evidence>
<dbReference type="Gene3D" id="3.60.40.10">
    <property type="entry name" value="PPM-type phosphatase domain"/>
    <property type="match status" value="1"/>
</dbReference>
<sequence>MTDEATPCPSCGSHVSAGERFCEGCGADLGTAAAPGSPAAPDAPAAAPLVEPLGEVPTAATPAAAAGAVPACHSCGGAVADDGYCTECGTAAVKPRDHFTEQPAAWVAAVCDRGIRHHRNEDAVALAASSSPGERAVLVVCDGVSSSTDSDVASLAAARAARDVLQHSQPRGLGTPASGVAATARALSLAADAANTAVIANTAPGPGNPASCTFVAGVVDGPVLVVGWVGDSRAYWVPDVGDAALLTTDDSFAADQIAAGADREVAENGPHAHAITRWLGSDAPDHTPRTVSLDLDAAGWVLVCSDGLWNYCSAPADLAQLVSATRASVGDEPLPLAAALVQWANAQGGRDNITVALARIDPTPTATGTPPAAHREEVSADANVLR</sequence>
<dbReference type="Pfam" id="PF13672">
    <property type="entry name" value="PP2C_2"/>
    <property type="match status" value="1"/>
</dbReference>
<dbReference type="CDD" id="cd00143">
    <property type="entry name" value="PP2Cc"/>
    <property type="match status" value="1"/>
</dbReference>
<dbReference type="RefSeq" id="WP_211675356.1">
    <property type="nucleotide sequence ID" value="NZ_BAABFX010000009.1"/>
</dbReference>
<gene>
    <name evidence="3" type="ORF">GCM10023153_01990</name>
</gene>